<comment type="caution">
    <text evidence="3">The sequence shown here is derived from an EMBL/GenBank/DDBJ whole genome shotgun (WGS) entry which is preliminary data.</text>
</comment>
<name>R6X5D6_9FIRM</name>
<dbReference type="Pfam" id="PF08239">
    <property type="entry name" value="SH3_3"/>
    <property type="match status" value="1"/>
</dbReference>
<gene>
    <name evidence="3" type="ORF">BN587_00500</name>
</gene>
<dbReference type="SMART" id="SM00287">
    <property type="entry name" value="SH3b"/>
    <property type="match status" value="1"/>
</dbReference>
<proteinExistence type="predicted"/>
<evidence type="ECO:0000313" key="3">
    <source>
        <dbReference type="EMBL" id="CDD11441.1"/>
    </source>
</evidence>
<evidence type="ECO:0000256" key="1">
    <source>
        <dbReference type="SAM" id="SignalP"/>
    </source>
</evidence>
<accession>R6X5D6</accession>
<evidence type="ECO:0000259" key="2">
    <source>
        <dbReference type="PROSITE" id="PS51781"/>
    </source>
</evidence>
<feature type="signal peptide" evidence="1">
    <location>
        <begin position="1"/>
        <end position="22"/>
    </location>
</feature>
<dbReference type="Gene3D" id="2.30.30.40">
    <property type="entry name" value="SH3 Domains"/>
    <property type="match status" value="1"/>
</dbReference>
<keyword evidence="1" id="KW-0732">Signal</keyword>
<dbReference type="Proteomes" id="UP000014937">
    <property type="component" value="Unassembled WGS sequence"/>
</dbReference>
<dbReference type="AlphaFoldDB" id="R6X5D6"/>
<dbReference type="EMBL" id="CBGL010000090">
    <property type="protein sequence ID" value="CDD11441.1"/>
    <property type="molecule type" value="Genomic_DNA"/>
</dbReference>
<dbReference type="RefSeq" id="WP_021719590.1">
    <property type="nucleotide sequence ID" value="NZ_FR892771.1"/>
</dbReference>
<reference evidence="3" key="1">
    <citation type="submission" date="2012-11" db="EMBL/GenBank/DDBJ databases">
        <title>Dependencies among metagenomic species, viruses, plasmids and units of genetic variation.</title>
        <authorList>
            <person name="Nielsen H.B."/>
            <person name="Almeida M."/>
            <person name="Juncker A.S."/>
            <person name="Rasmussen S."/>
            <person name="Li J."/>
            <person name="Sunagawa S."/>
            <person name="Plichta D."/>
            <person name="Gautier L."/>
            <person name="Le Chatelier E."/>
            <person name="Peletier E."/>
            <person name="Bonde I."/>
            <person name="Nielsen T."/>
            <person name="Manichanh C."/>
            <person name="Arumugam M."/>
            <person name="Batto J."/>
            <person name="Santos M.B.Q.D."/>
            <person name="Blom N."/>
            <person name="Borruel N."/>
            <person name="Burgdorf K.S."/>
            <person name="Boumezbeur F."/>
            <person name="Casellas F."/>
            <person name="Dore J."/>
            <person name="Guarner F."/>
            <person name="Hansen T."/>
            <person name="Hildebrand F."/>
            <person name="Kaas R.S."/>
            <person name="Kennedy S."/>
            <person name="Kristiansen K."/>
            <person name="Kultima J.R."/>
            <person name="Leonard P."/>
            <person name="Levenez F."/>
            <person name="Lund O."/>
            <person name="Moumen B."/>
            <person name="Le Paslier D."/>
            <person name="Pons N."/>
            <person name="Pedersen O."/>
            <person name="Prifti E."/>
            <person name="Qin J."/>
            <person name="Raes J."/>
            <person name="Tap J."/>
            <person name="Tims S."/>
            <person name="Ussery D.W."/>
            <person name="Yamada T."/>
            <person name="MetaHit consortium"/>
            <person name="Renault P."/>
            <person name="Sicheritz-Ponten T."/>
            <person name="Bork P."/>
            <person name="Wang J."/>
            <person name="Brunak S."/>
            <person name="Ehrlich S.D."/>
        </authorList>
    </citation>
    <scope>NUCLEOTIDE SEQUENCE [LARGE SCALE GENOMIC DNA]</scope>
</reference>
<sequence>MQKKLFLSAALGLAMFANTAFAEVNTAYLANELRSYPGWPLEVYCNATDVNVRTQPNTDSEVLTMLQKGDKFYVSRVVDVVNSEYTWLLGTTEKGHVGFMASKYLDLTPKAASAAGRFNAALEADWIMEPEIFASGAYYPGPVEQNTDDTISYADKKLQVGPRLFYIDSSKNRVSEVKINKLHGMMAGYAVGQLLNTDSQIRLDGYLKMNGWEYDYMSRGRSDTHHMIGWVKYAYNARGQKFLHKSFYVKLDSKEVISEIIYCEHDVH</sequence>
<feature type="domain" description="SH3b" evidence="2">
    <location>
        <begin position="40"/>
        <end position="109"/>
    </location>
</feature>
<feature type="chain" id="PRO_5004436157" evidence="1">
    <location>
        <begin position="23"/>
        <end position="268"/>
    </location>
</feature>
<dbReference type="InterPro" id="IPR003646">
    <property type="entry name" value="SH3-like_bac-type"/>
</dbReference>
<dbReference type="HOGENOM" id="CLU_1037671_0_0_9"/>
<protein>
    <submittedName>
        <fullName evidence="3">SH3 domain protein</fullName>
    </submittedName>
</protein>
<organism evidence="3">
    <name type="scientific">Phascolarctobacterium succinatutens CAG:287</name>
    <dbReference type="NCBI Taxonomy" id="1263101"/>
    <lineage>
        <taxon>Bacteria</taxon>
        <taxon>Bacillati</taxon>
        <taxon>Bacillota</taxon>
        <taxon>Negativicutes</taxon>
        <taxon>Acidaminococcales</taxon>
        <taxon>Acidaminococcaceae</taxon>
        <taxon>Phascolarctobacterium</taxon>
    </lineage>
</organism>
<dbReference type="PROSITE" id="PS51781">
    <property type="entry name" value="SH3B"/>
    <property type="match status" value="1"/>
</dbReference>